<reference evidence="3" key="1">
    <citation type="submission" date="2020-05" db="EMBL/GenBank/DDBJ databases">
        <title>WGS assembly of Panicum virgatum.</title>
        <authorList>
            <person name="Lovell J.T."/>
            <person name="Jenkins J."/>
            <person name="Shu S."/>
            <person name="Juenger T.E."/>
            <person name="Schmutz J."/>
        </authorList>
    </citation>
    <scope>NUCLEOTIDE SEQUENCE</scope>
    <source>
        <strain evidence="3">AP13</strain>
    </source>
</reference>
<sequence length="65" mass="6741">MGLDHLVFTFAGGGWVGAVWADGKCDGMRERPSGGKKQEDGVEPLGPPCSEIASENGLNEQTGGH</sequence>
<evidence type="ECO:0000256" key="2">
    <source>
        <dbReference type="SAM" id="SignalP"/>
    </source>
</evidence>
<dbReference type="EMBL" id="CM029042">
    <property type="protein sequence ID" value="KAG2617947.1"/>
    <property type="molecule type" value="Genomic_DNA"/>
</dbReference>
<proteinExistence type="predicted"/>
<evidence type="ECO:0000313" key="4">
    <source>
        <dbReference type="Proteomes" id="UP000823388"/>
    </source>
</evidence>
<evidence type="ECO:0000256" key="1">
    <source>
        <dbReference type="SAM" id="MobiDB-lite"/>
    </source>
</evidence>
<feature type="chain" id="PRO_5035816994" evidence="2">
    <location>
        <begin position="22"/>
        <end position="65"/>
    </location>
</feature>
<feature type="region of interest" description="Disordered" evidence="1">
    <location>
        <begin position="27"/>
        <end position="65"/>
    </location>
</feature>
<protein>
    <submittedName>
        <fullName evidence="3">Uncharacterized protein</fullName>
    </submittedName>
</protein>
<evidence type="ECO:0000313" key="3">
    <source>
        <dbReference type="EMBL" id="KAG2617947.1"/>
    </source>
</evidence>
<keyword evidence="4" id="KW-1185">Reference proteome</keyword>
<dbReference type="Proteomes" id="UP000823388">
    <property type="component" value="Chromosome 3N"/>
</dbReference>
<gene>
    <name evidence="3" type="ORF">PVAP13_3NG258085</name>
</gene>
<feature type="signal peptide" evidence="2">
    <location>
        <begin position="1"/>
        <end position="21"/>
    </location>
</feature>
<feature type="compositionally biased region" description="Basic and acidic residues" evidence="1">
    <location>
        <begin position="27"/>
        <end position="40"/>
    </location>
</feature>
<keyword evidence="2" id="KW-0732">Signal</keyword>
<dbReference type="AlphaFoldDB" id="A0A8T0U6P2"/>
<feature type="compositionally biased region" description="Polar residues" evidence="1">
    <location>
        <begin position="56"/>
        <end position="65"/>
    </location>
</feature>
<accession>A0A8T0U6P2</accession>
<name>A0A8T0U6P2_PANVG</name>
<organism evidence="3 4">
    <name type="scientific">Panicum virgatum</name>
    <name type="common">Blackwell switchgrass</name>
    <dbReference type="NCBI Taxonomy" id="38727"/>
    <lineage>
        <taxon>Eukaryota</taxon>
        <taxon>Viridiplantae</taxon>
        <taxon>Streptophyta</taxon>
        <taxon>Embryophyta</taxon>
        <taxon>Tracheophyta</taxon>
        <taxon>Spermatophyta</taxon>
        <taxon>Magnoliopsida</taxon>
        <taxon>Liliopsida</taxon>
        <taxon>Poales</taxon>
        <taxon>Poaceae</taxon>
        <taxon>PACMAD clade</taxon>
        <taxon>Panicoideae</taxon>
        <taxon>Panicodae</taxon>
        <taxon>Paniceae</taxon>
        <taxon>Panicinae</taxon>
        <taxon>Panicum</taxon>
        <taxon>Panicum sect. Hiantes</taxon>
    </lineage>
</organism>
<comment type="caution">
    <text evidence="3">The sequence shown here is derived from an EMBL/GenBank/DDBJ whole genome shotgun (WGS) entry which is preliminary data.</text>
</comment>